<dbReference type="CDD" id="cd00022">
    <property type="entry name" value="BIR"/>
    <property type="match status" value="2"/>
</dbReference>
<evidence type="ECO:0000256" key="3">
    <source>
        <dbReference type="ARBA" id="ARBA00022771"/>
    </source>
</evidence>
<dbReference type="FunFam" id="1.10.1170.10:FF:000002">
    <property type="entry name" value="Baculoviral IAP repeat containing 7"/>
    <property type="match status" value="1"/>
</dbReference>
<proteinExistence type="inferred from homology"/>
<keyword evidence="3 5" id="KW-0863">Zinc-finger</keyword>
<organism evidence="8 9">
    <name type="scientific">Potamilus streckersoni</name>
    <dbReference type="NCBI Taxonomy" id="2493646"/>
    <lineage>
        <taxon>Eukaryota</taxon>
        <taxon>Metazoa</taxon>
        <taxon>Spiralia</taxon>
        <taxon>Lophotrochozoa</taxon>
        <taxon>Mollusca</taxon>
        <taxon>Bivalvia</taxon>
        <taxon>Autobranchia</taxon>
        <taxon>Heteroconchia</taxon>
        <taxon>Palaeoheterodonta</taxon>
        <taxon>Unionida</taxon>
        <taxon>Unionoidea</taxon>
        <taxon>Unionidae</taxon>
        <taxon>Ambleminae</taxon>
        <taxon>Lampsilini</taxon>
        <taxon>Potamilus</taxon>
    </lineage>
</organism>
<dbReference type="PROSITE" id="PS50089">
    <property type="entry name" value="ZF_RING_2"/>
    <property type="match status" value="1"/>
</dbReference>
<dbReference type="Gene3D" id="1.10.1170.10">
    <property type="entry name" value="Inhibitor Of Apoptosis Protein (2mihbC-IAP-1), Chain A"/>
    <property type="match status" value="2"/>
</dbReference>
<evidence type="ECO:0000256" key="6">
    <source>
        <dbReference type="SAM" id="MobiDB-lite"/>
    </source>
</evidence>
<keyword evidence="9" id="KW-1185">Reference proteome</keyword>
<sequence>MESHHEPRQDKARNVEEEVQSLTSDQDAQFEEKHDENYLDTALEDPLVWPDSHDTACPRNDGTSANNWGYEQNSSISLCSIYPNSNSSKPLEIIITNQPIKFLEEFTDHISSHPKVCNTMSDLSMDSTSFDCQYSSDCANSIQIEEPGVLSLCSDKCINNQTESLCMDSNTQPVHGHISGKLIESRHFESVQFNSGISLYCSEEFFSAESEISCDSVYSSMYGSELLDRDGEFVRSTQSFFRSCRSHNLEDNFYSAQSELPEAILQNQSNCIHIMQPESRSSSCFCLKEFDAVPCYGYCKSKLSSQSESSDSGMLEKGPNSVELISSPIKCTEESELAFTEGQRKSSFSTLLESCLSDSLIKYHSSSDSEECGFYGLQEFSHSTQPDAAKEAASLMPKILAQWDREMESISFSHCFSPYDQRQSEMHPVISDQVYNKSDKSHGFVFYKINNTDVFLQAKVTCNENAYDIGNVVHRFTELSIDEKHLKIPEIFSKGIQRPINVQKRTHYWYHMMQLYSTFMMSLSFGGSIKWLFQLQPVMLQALHRLQSFLIYPFTTLNEFFSCASRESPPSAEECMSVEWMRLQTFQNYPSSAKGSPSRIAREGFFFTGQGTQTRCFFCGVSHGEWSYLDNPREVHQRLSPNCPFLNGRQEGHRNIAMLPGGSGDVHRADCNLSLPPSGSDASQSQTLESRSESREVPRASNITYEDDTVRQQQKSGSGETTPRLQSHPLEESAQSEADNRPKFPEHVLLPSRIVTFSHGWPPYLDQTPQQMAAAGFFFTGNQDYTRCYQCGGGLRNWEPGDNPWIEHCRWYPTCPHVQKGKGQRFVNAVLKKQAELLSTQRAESRRKAQYGIGRTDPLETLAAISLLEMGYPRDTVRNSIIILHRQRVPGAEVTALEVLEFIWKEEDIERKRQEEVASRPHHPGDAQTPALPTLMEHLNLGGSPAVTQDAVQQSKSITTSASSINSSAAMMMTSVTMATSSTSETPSITCVSASASGSTQITNRSGQRQMQVEGQGHNTSARGNGNKSDGSRPRDGVPEGSVSKGIAAQNDEGSEKGETRPSGAEGGQSEGPGAHAVAAVIDEKFHFLDSEGVENKDNEELEKENKMLKEQTTCKICMENPVRVIFLPCGHLVCCELCEPAFQKCPICRKRIKQSVKTFL</sequence>
<dbReference type="Pfam" id="PF13920">
    <property type="entry name" value="zf-C3HC4_3"/>
    <property type="match status" value="1"/>
</dbReference>
<dbReference type="PROSITE" id="PS01282">
    <property type="entry name" value="BIR_REPEAT_1"/>
    <property type="match status" value="1"/>
</dbReference>
<dbReference type="GO" id="GO:0043066">
    <property type="term" value="P:negative regulation of apoptotic process"/>
    <property type="evidence" value="ECO:0007669"/>
    <property type="project" value="TreeGrafter"/>
</dbReference>
<evidence type="ECO:0000313" key="8">
    <source>
        <dbReference type="EMBL" id="KAK3596948.1"/>
    </source>
</evidence>
<dbReference type="Gene3D" id="3.30.40.10">
    <property type="entry name" value="Zinc/RING finger domain, C3HC4 (zinc finger)"/>
    <property type="match status" value="1"/>
</dbReference>
<feature type="compositionally biased region" description="Polar residues" evidence="6">
    <location>
        <begin position="675"/>
        <end position="689"/>
    </location>
</feature>
<feature type="compositionally biased region" description="Polar residues" evidence="6">
    <location>
        <begin position="985"/>
        <end position="1029"/>
    </location>
</feature>
<reference evidence="8" key="1">
    <citation type="journal article" date="2021" name="Genome Biol. Evol.">
        <title>A High-Quality Reference Genome for a Parasitic Bivalve with Doubly Uniparental Inheritance (Bivalvia: Unionida).</title>
        <authorList>
            <person name="Smith C.H."/>
        </authorList>
    </citation>
    <scope>NUCLEOTIDE SEQUENCE</scope>
    <source>
        <strain evidence="8">CHS0354</strain>
    </source>
</reference>
<dbReference type="PANTHER" id="PTHR10044">
    <property type="entry name" value="INHIBITOR OF APOPTOSIS"/>
    <property type="match status" value="1"/>
</dbReference>
<keyword evidence="2" id="KW-0479">Metal-binding</keyword>
<evidence type="ECO:0000313" key="9">
    <source>
        <dbReference type="Proteomes" id="UP001195483"/>
    </source>
</evidence>
<dbReference type="InterPro" id="IPR001841">
    <property type="entry name" value="Znf_RING"/>
</dbReference>
<feature type="compositionally biased region" description="Basic and acidic residues" evidence="6">
    <location>
        <begin position="1"/>
        <end position="16"/>
    </location>
</feature>
<feature type="region of interest" description="Disordered" evidence="6">
    <location>
        <begin position="654"/>
        <end position="743"/>
    </location>
</feature>
<dbReference type="GO" id="GO:0051726">
    <property type="term" value="P:regulation of cell cycle"/>
    <property type="evidence" value="ECO:0007669"/>
    <property type="project" value="TreeGrafter"/>
</dbReference>
<dbReference type="Pfam" id="PF00653">
    <property type="entry name" value="BIR"/>
    <property type="match status" value="2"/>
</dbReference>
<dbReference type="EMBL" id="JAEAOA010000206">
    <property type="protein sequence ID" value="KAK3596948.1"/>
    <property type="molecule type" value="Genomic_DNA"/>
</dbReference>
<dbReference type="SUPFAM" id="SSF57924">
    <property type="entry name" value="Inhibitor of apoptosis (IAP) repeat"/>
    <property type="match status" value="2"/>
</dbReference>
<gene>
    <name evidence="8" type="ORF">CHS0354_002516</name>
</gene>
<evidence type="ECO:0000259" key="7">
    <source>
        <dbReference type="PROSITE" id="PS50089"/>
    </source>
</evidence>
<evidence type="ECO:0000256" key="2">
    <source>
        <dbReference type="ARBA" id="ARBA00022723"/>
    </source>
</evidence>
<dbReference type="GO" id="GO:0008270">
    <property type="term" value="F:zinc ion binding"/>
    <property type="evidence" value="ECO:0007669"/>
    <property type="project" value="UniProtKB-KW"/>
</dbReference>
<keyword evidence="4" id="KW-0862">Zinc</keyword>
<dbReference type="PANTHER" id="PTHR10044:SF139">
    <property type="entry name" value="DEATH-ASSOCIATED INHIBITOR OF APOPTOSIS 2"/>
    <property type="match status" value="1"/>
</dbReference>
<dbReference type="GO" id="GO:0043027">
    <property type="term" value="F:cysteine-type endopeptidase inhibitor activity involved in apoptotic process"/>
    <property type="evidence" value="ECO:0007669"/>
    <property type="project" value="TreeGrafter"/>
</dbReference>
<dbReference type="Proteomes" id="UP001195483">
    <property type="component" value="Unassembled WGS sequence"/>
</dbReference>
<dbReference type="InterPro" id="IPR001370">
    <property type="entry name" value="BIR_rpt"/>
</dbReference>
<dbReference type="CDD" id="cd16713">
    <property type="entry name" value="RING-HC_BIRC2_3_7"/>
    <property type="match status" value="1"/>
</dbReference>
<name>A0AAE0SSR6_9BIVA</name>
<dbReference type="SMART" id="SM00238">
    <property type="entry name" value="BIR"/>
    <property type="match status" value="2"/>
</dbReference>
<dbReference type="InterPro" id="IPR050784">
    <property type="entry name" value="IAP"/>
</dbReference>
<dbReference type="AlphaFoldDB" id="A0AAE0SSR6"/>
<evidence type="ECO:0000256" key="5">
    <source>
        <dbReference type="PROSITE-ProRule" id="PRU00175"/>
    </source>
</evidence>
<accession>A0AAE0SSR6</accession>
<protein>
    <recommendedName>
        <fullName evidence="7">RING-type domain-containing protein</fullName>
    </recommendedName>
</protein>
<evidence type="ECO:0000256" key="4">
    <source>
        <dbReference type="ARBA" id="ARBA00022833"/>
    </source>
</evidence>
<feature type="region of interest" description="Disordered" evidence="6">
    <location>
        <begin position="1"/>
        <end position="37"/>
    </location>
</feature>
<comment type="caution">
    <text evidence="8">The sequence shown here is derived from an EMBL/GenBank/DDBJ whole genome shotgun (WGS) entry which is preliminary data.</text>
</comment>
<dbReference type="GO" id="GO:0005634">
    <property type="term" value="C:nucleus"/>
    <property type="evidence" value="ECO:0007669"/>
    <property type="project" value="TreeGrafter"/>
</dbReference>
<dbReference type="PROSITE" id="PS50143">
    <property type="entry name" value="BIR_REPEAT_2"/>
    <property type="match status" value="2"/>
</dbReference>
<comment type="similarity">
    <text evidence="1">Belongs to the IAP family.</text>
</comment>
<feature type="region of interest" description="Disordered" evidence="6">
    <location>
        <begin position="978"/>
        <end position="1073"/>
    </location>
</feature>
<evidence type="ECO:0000256" key="1">
    <source>
        <dbReference type="ARBA" id="ARBA00006672"/>
    </source>
</evidence>
<feature type="compositionally biased region" description="Polar residues" evidence="6">
    <location>
        <begin position="711"/>
        <end position="725"/>
    </location>
</feature>
<reference evidence="8" key="2">
    <citation type="journal article" date="2021" name="Genome Biol. Evol.">
        <title>Developing a high-quality reference genome for a parasitic bivalve with doubly uniparental inheritance (Bivalvia: Unionida).</title>
        <authorList>
            <person name="Smith C.H."/>
        </authorList>
    </citation>
    <scope>NUCLEOTIDE SEQUENCE</scope>
    <source>
        <strain evidence="8">CHS0354</strain>
        <tissue evidence="8">Mantle</tissue>
    </source>
</reference>
<reference evidence="8" key="3">
    <citation type="submission" date="2023-05" db="EMBL/GenBank/DDBJ databases">
        <authorList>
            <person name="Smith C.H."/>
        </authorList>
    </citation>
    <scope>NUCLEOTIDE SEQUENCE</scope>
    <source>
        <strain evidence="8">CHS0354</strain>
        <tissue evidence="8">Mantle</tissue>
    </source>
</reference>
<dbReference type="InterPro" id="IPR013083">
    <property type="entry name" value="Znf_RING/FYVE/PHD"/>
</dbReference>
<feature type="domain" description="RING-type" evidence="7">
    <location>
        <begin position="1115"/>
        <end position="1150"/>
    </location>
</feature>
<dbReference type="GO" id="GO:0005737">
    <property type="term" value="C:cytoplasm"/>
    <property type="evidence" value="ECO:0007669"/>
    <property type="project" value="TreeGrafter"/>
</dbReference>